<feature type="signal peptide" evidence="1">
    <location>
        <begin position="1"/>
        <end position="21"/>
    </location>
</feature>
<name>A0ABU3XRZ1_9GAMM</name>
<evidence type="ECO:0000313" key="4">
    <source>
        <dbReference type="EMBL" id="MDV3440688.1"/>
    </source>
</evidence>
<evidence type="ECO:0000313" key="5">
    <source>
        <dbReference type="Proteomes" id="UP001273935"/>
    </source>
</evidence>
<feature type="domain" description="Sporulation stage II protein D amidase enhancer LytB N-terminal" evidence="2">
    <location>
        <begin position="315"/>
        <end position="376"/>
    </location>
</feature>
<evidence type="ECO:0000259" key="3">
    <source>
        <dbReference type="Pfam" id="PF10062"/>
    </source>
</evidence>
<sequence>MTRGLRVAAALLALAALPVGAAEAPLALAWRTPAGNELLELDRSRVLARGPLPAERQAPLGSLWKLFVYTYLVDRQQPDPGYQCLGHDRDEVYCCNPGERIDRDQALVKSCGLYFDPARLGVTPDDWSRYWQARSAPAWLQRLDALKPEARVPVADLLAQLQTLPAQDEARRVLLDVPLQARDAGVLATLGARLRVKTWSWLADADPQARQGGFAGWLNDGTPVWAGGPGTSQRVLGQYAEVLERTLPVSWPREPGSCVEVRLFSRYPLRGVSLAGQSTPVAPGALRGRYQVLFENGNRLDIESQGELFLERRDDGLALTAHLEREDYVARVLDREAAAEPVEAAKALAVAVRTYLVQNAVRRGECLVIDDSSSSQRVAPRPASVASRTIAAWTADLVLAGSTVTYHSERAGPDRLSWQQAVAEAKEGVRYDSILARAFPRASLSRWDKPVAACQALPNAEDWLRRQRREWRPVLDAEPGYAEISQFSVCRLASGRPHVDRERRRIFVRGLFSLQDRLDLTHEYLHLAFEAHPNGQDEAYVERLARQLLLE</sequence>
<dbReference type="RefSeq" id="WP_317233973.1">
    <property type="nucleotide sequence ID" value="NZ_JAWJUL010000052.1"/>
</dbReference>
<dbReference type="InterPro" id="IPR018748">
    <property type="entry name" value="DUF2300_secreted"/>
</dbReference>
<dbReference type="Proteomes" id="UP001273935">
    <property type="component" value="Unassembled WGS sequence"/>
</dbReference>
<dbReference type="SUPFAM" id="SSF56601">
    <property type="entry name" value="beta-lactamase/transpeptidase-like"/>
    <property type="match status" value="1"/>
</dbReference>
<keyword evidence="5" id="KW-1185">Reference proteome</keyword>
<feature type="domain" description="DUF2300" evidence="3">
    <location>
        <begin position="86"/>
        <end position="208"/>
    </location>
</feature>
<dbReference type="InterPro" id="IPR012338">
    <property type="entry name" value="Beta-lactam/transpept-like"/>
</dbReference>
<dbReference type="InterPro" id="IPR013693">
    <property type="entry name" value="SpoIID/LytB_N"/>
</dbReference>
<dbReference type="Pfam" id="PF08486">
    <property type="entry name" value="SpoIID"/>
    <property type="match status" value="1"/>
</dbReference>
<feature type="chain" id="PRO_5047376315" evidence="1">
    <location>
        <begin position="22"/>
        <end position="551"/>
    </location>
</feature>
<dbReference type="Pfam" id="PF10062">
    <property type="entry name" value="DUF2300"/>
    <property type="match status" value="2"/>
</dbReference>
<dbReference type="EMBL" id="JAWJUL010000052">
    <property type="protein sequence ID" value="MDV3440688.1"/>
    <property type="molecule type" value="Genomic_DNA"/>
</dbReference>
<feature type="domain" description="DUF2300" evidence="3">
    <location>
        <begin position="414"/>
        <end position="534"/>
    </location>
</feature>
<evidence type="ECO:0000256" key="1">
    <source>
        <dbReference type="SAM" id="SignalP"/>
    </source>
</evidence>
<organism evidence="4 5">
    <name type="scientific">Metapseudomonas otitidis</name>
    <dbReference type="NCBI Taxonomy" id="319939"/>
    <lineage>
        <taxon>Bacteria</taxon>
        <taxon>Pseudomonadati</taxon>
        <taxon>Pseudomonadota</taxon>
        <taxon>Gammaproteobacteria</taxon>
        <taxon>Pseudomonadales</taxon>
        <taxon>Pseudomonadaceae</taxon>
        <taxon>Metapseudomonas</taxon>
    </lineage>
</organism>
<gene>
    <name evidence="4" type="ORF">R0G64_14755</name>
</gene>
<reference evidence="4 5" key="1">
    <citation type="submission" date="2023-10" db="EMBL/GenBank/DDBJ databases">
        <title>Pseudomonas otitidis isolated from a paediatric patient with cystic fibrosis in Chile.</title>
        <authorList>
            <person name="Amsteins-Romero L."/>
            <person name="Opazo-Capurro A."/>
            <person name="Matus-Kohler M."/>
            <person name="Gonzalez-Rocha G."/>
        </authorList>
    </citation>
    <scope>NUCLEOTIDE SEQUENCE [LARGE SCALE GENOMIC DNA]</scope>
    <source>
        <strain evidence="4 5">P-714</strain>
    </source>
</reference>
<keyword evidence="1" id="KW-0732">Signal</keyword>
<protein>
    <submittedName>
        <fullName evidence="4">DUF2300 domain-containing protein</fullName>
    </submittedName>
</protein>
<proteinExistence type="predicted"/>
<accession>A0ABU3XRZ1</accession>
<evidence type="ECO:0000259" key="2">
    <source>
        <dbReference type="Pfam" id="PF08486"/>
    </source>
</evidence>
<comment type="caution">
    <text evidence="4">The sequence shown here is derived from an EMBL/GenBank/DDBJ whole genome shotgun (WGS) entry which is preliminary data.</text>
</comment>